<comment type="caution">
    <text evidence="1">The sequence shown here is derived from an EMBL/GenBank/DDBJ whole genome shotgun (WGS) entry which is preliminary data.</text>
</comment>
<reference evidence="1 2" key="1">
    <citation type="journal article" date="2019" name="Sci. Rep.">
        <title>A high-quality genome of Eragrostis curvula grass provides insights into Poaceae evolution and supports new strategies to enhance forage quality.</title>
        <authorList>
            <person name="Carballo J."/>
            <person name="Santos B.A.C.M."/>
            <person name="Zappacosta D."/>
            <person name="Garbus I."/>
            <person name="Selva J.P."/>
            <person name="Gallo C.A."/>
            <person name="Diaz A."/>
            <person name="Albertini E."/>
            <person name="Caccamo M."/>
            <person name="Echenique V."/>
        </authorList>
    </citation>
    <scope>NUCLEOTIDE SEQUENCE [LARGE SCALE GENOMIC DNA]</scope>
    <source>
        <strain evidence="2">cv. Victoria</strain>
        <tissue evidence="1">Leaf</tissue>
    </source>
</reference>
<accession>A0A5J9TRF7</accession>
<dbReference type="EMBL" id="RWGY01000031">
    <property type="protein sequence ID" value="TVU13924.1"/>
    <property type="molecule type" value="Genomic_DNA"/>
</dbReference>
<keyword evidence="2" id="KW-1185">Reference proteome</keyword>
<protein>
    <submittedName>
        <fullName evidence="1">Uncharacterized protein</fullName>
    </submittedName>
</protein>
<gene>
    <name evidence="1" type="ORF">EJB05_37363</name>
</gene>
<dbReference type="AlphaFoldDB" id="A0A5J9TRF7"/>
<organism evidence="1 2">
    <name type="scientific">Eragrostis curvula</name>
    <name type="common">weeping love grass</name>
    <dbReference type="NCBI Taxonomy" id="38414"/>
    <lineage>
        <taxon>Eukaryota</taxon>
        <taxon>Viridiplantae</taxon>
        <taxon>Streptophyta</taxon>
        <taxon>Embryophyta</taxon>
        <taxon>Tracheophyta</taxon>
        <taxon>Spermatophyta</taxon>
        <taxon>Magnoliopsida</taxon>
        <taxon>Liliopsida</taxon>
        <taxon>Poales</taxon>
        <taxon>Poaceae</taxon>
        <taxon>PACMAD clade</taxon>
        <taxon>Chloridoideae</taxon>
        <taxon>Eragrostideae</taxon>
        <taxon>Eragrostidinae</taxon>
        <taxon>Eragrostis</taxon>
    </lineage>
</organism>
<evidence type="ECO:0000313" key="1">
    <source>
        <dbReference type="EMBL" id="TVU13924.1"/>
    </source>
</evidence>
<feature type="non-terminal residue" evidence="1">
    <location>
        <position position="1"/>
    </location>
</feature>
<sequence length="101" mass="10730">MGEKRLIFMDSGFVAATVSSGSAATGRRMRRRWVGVGLGRGKASCFCRSLTLVASTREGWLKDFHSGFSGCCCTVALNSGHLRTLLGAKLLAGLTTFPVKS</sequence>
<proteinExistence type="predicted"/>
<dbReference type="Gramene" id="TVU13924">
    <property type="protein sequence ID" value="TVU13924"/>
    <property type="gene ID" value="EJB05_37363"/>
</dbReference>
<name>A0A5J9TRF7_9POAL</name>
<evidence type="ECO:0000313" key="2">
    <source>
        <dbReference type="Proteomes" id="UP000324897"/>
    </source>
</evidence>
<dbReference type="Proteomes" id="UP000324897">
    <property type="component" value="Unassembled WGS sequence"/>
</dbReference>